<reference evidence="2 3" key="1">
    <citation type="journal article" date="2015" name="Genome Biol.">
        <title>Comparative genomics of Steinernema reveals deeply conserved gene regulatory networks.</title>
        <authorList>
            <person name="Dillman A.R."/>
            <person name="Macchietto M."/>
            <person name="Porter C.F."/>
            <person name="Rogers A."/>
            <person name="Williams B."/>
            <person name="Antoshechkin I."/>
            <person name="Lee M.M."/>
            <person name="Goodwin Z."/>
            <person name="Lu X."/>
            <person name="Lewis E.E."/>
            <person name="Goodrich-Blair H."/>
            <person name="Stock S.P."/>
            <person name="Adams B.J."/>
            <person name="Sternberg P.W."/>
            <person name="Mortazavi A."/>
        </authorList>
    </citation>
    <scope>NUCLEOTIDE SEQUENCE [LARGE SCALE GENOMIC DNA]</scope>
    <source>
        <strain evidence="2 3">ALL</strain>
    </source>
</reference>
<reference evidence="2 3" key="2">
    <citation type="journal article" date="2019" name="G3 (Bethesda)">
        <title>Hybrid Assembly of the Genome of the Entomopathogenic Nematode Steinernema carpocapsae Identifies the X-Chromosome.</title>
        <authorList>
            <person name="Serra L."/>
            <person name="Macchietto M."/>
            <person name="Macias-Munoz A."/>
            <person name="McGill C.J."/>
            <person name="Rodriguez I.M."/>
            <person name="Rodriguez B."/>
            <person name="Murad R."/>
            <person name="Mortazavi A."/>
        </authorList>
    </citation>
    <scope>NUCLEOTIDE SEQUENCE [LARGE SCALE GENOMIC DNA]</scope>
    <source>
        <strain evidence="2 3">ALL</strain>
    </source>
</reference>
<feature type="chain" id="PRO_5020674116" evidence="1">
    <location>
        <begin position="27"/>
        <end position="88"/>
    </location>
</feature>
<evidence type="ECO:0000256" key="1">
    <source>
        <dbReference type="SAM" id="SignalP"/>
    </source>
</evidence>
<keyword evidence="1" id="KW-0732">Signal</keyword>
<name>A0A4U5LQT9_STECR</name>
<organism evidence="2 3">
    <name type="scientific">Steinernema carpocapsae</name>
    <name type="common">Entomopathogenic nematode</name>
    <dbReference type="NCBI Taxonomy" id="34508"/>
    <lineage>
        <taxon>Eukaryota</taxon>
        <taxon>Metazoa</taxon>
        <taxon>Ecdysozoa</taxon>
        <taxon>Nematoda</taxon>
        <taxon>Chromadorea</taxon>
        <taxon>Rhabditida</taxon>
        <taxon>Tylenchina</taxon>
        <taxon>Panagrolaimomorpha</taxon>
        <taxon>Strongyloidoidea</taxon>
        <taxon>Steinernematidae</taxon>
        <taxon>Steinernema</taxon>
    </lineage>
</organism>
<comment type="caution">
    <text evidence="2">The sequence shown here is derived from an EMBL/GenBank/DDBJ whole genome shotgun (WGS) entry which is preliminary data.</text>
</comment>
<dbReference type="STRING" id="34508.A0A4U5LQT9"/>
<feature type="signal peptide" evidence="1">
    <location>
        <begin position="1"/>
        <end position="26"/>
    </location>
</feature>
<gene>
    <name evidence="2" type="ORF">L596_029786</name>
</gene>
<evidence type="ECO:0000313" key="2">
    <source>
        <dbReference type="EMBL" id="TKR58328.1"/>
    </source>
</evidence>
<dbReference type="OrthoDB" id="5804495at2759"/>
<dbReference type="EMBL" id="AZBU02000013">
    <property type="protein sequence ID" value="TKR58328.1"/>
    <property type="molecule type" value="Genomic_DNA"/>
</dbReference>
<evidence type="ECO:0000313" key="3">
    <source>
        <dbReference type="Proteomes" id="UP000298663"/>
    </source>
</evidence>
<dbReference type="AlphaFoldDB" id="A0A4U5LQT9"/>
<proteinExistence type="predicted"/>
<protein>
    <submittedName>
        <fullName evidence="2">Uncharacterized protein</fullName>
    </submittedName>
</protein>
<keyword evidence="3" id="KW-1185">Reference proteome</keyword>
<dbReference type="Proteomes" id="UP000298663">
    <property type="component" value="Unassembled WGS sequence"/>
</dbReference>
<sequence>MAHFELGCYVFLLLLTLESCLRIVRANEEYDGTTFLSEKRRIGLRLPNILHLSEPQQVMEKRRIGLRMPNIIYLRGPDEKKSSSSWWY</sequence>
<accession>A0A4U5LQT9</accession>